<feature type="transmembrane region" description="Helical" evidence="1">
    <location>
        <begin position="119"/>
        <end position="138"/>
    </location>
</feature>
<reference evidence="2" key="1">
    <citation type="submission" date="2021-04" db="EMBL/GenBank/DDBJ databases">
        <title>Draft genome sequence of Xylanibacillus composti strain K13.</title>
        <authorList>
            <person name="Uke A."/>
            <person name="Chhe C."/>
            <person name="Baramee S."/>
            <person name="Kosugi A."/>
        </authorList>
    </citation>
    <scope>NUCLEOTIDE SEQUENCE</scope>
    <source>
        <strain evidence="2">K13</strain>
    </source>
</reference>
<dbReference type="Pfam" id="PF09578">
    <property type="entry name" value="Spore_YabQ"/>
    <property type="match status" value="1"/>
</dbReference>
<evidence type="ECO:0000313" key="2">
    <source>
        <dbReference type="EMBL" id="GIQ67290.1"/>
    </source>
</evidence>
<keyword evidence="3" id="KW-1185">Reference proteome</keyword>
<evidence type="ECO:0008006" key="4">
    <source>
        <dbReference type="Google" id="ProtNLM"/>
    </source>
</evidence>
<proteinExistence type="predicted"/>
<name>A0A8J4LZY2_9BACL</name>
<dbReference type="NCBIfam" id="TIGR02893">
    <property type="entry name" value="spore_yabQ"/>
    <property type="match status" value="1"/>
</dbReference>
<dbReference type="AlphaFoldDB" id="A0A8J4LZY2"/>
<dbReference type="Proteomes" id="UP000677918">
    <property type="component" value="Unassembled WGS sequence"/>
</dbReference>
<sequence length="187" mass="22030">MLAMFVCGSALGIVVDVYRTTARELHMPRLFTPLIDAVFWVAATWAVFRTLLASNEGELRFYVFLALVIGLWFYFKTASSWIQSLVVKVIDTGKRLLRLLIRLFRLLVIRPVIGLYRLLMIFLGFLAALSIFFYKIVIQCLRPVGKLLLWLLKPLVTPIARHFRKPADRQRFWNAWIAWIRQRFRRK</sequence>
<feature type="transmembrane region" description="Helical" evidence="1">
    <location>
        <begin position="30"/>
        <end position="47"/>
    </location>
</feature>
<evidence type="ECO:0000313" key="3">
    <source>
        <dbReference type="Proteomes" id="UP000677918"/>
    </source>
</evidence>
<evidence type="ECO:0000256" key="1">
    <source>
        <dbReference type="SAM" id="Phobius"/>
    </source>
</evidence>
<dbReference type="EMBL" id="BOVK01000002">
    <property type="protein sequence ID" value="GIQ67290.1"/>
    <property type="molecule type" value="Genomic_DNA"/>
</dbReference>
<comment type="caution">
    <text evidence="2">The sequence shown here is derived from an EMBL/GenBank/DDBJ whole genome shotgun (WGS) entry which is preliminary data.</text>
</comment>
<organism evidence="2 3">
    <name type="scientific">Xylanibacillus composti</name>
    <dbReference type="NCBI Taxonomy" id="1572762"/>
    <lineage>
        <taxon>Bacteria</taxon>
        <taxon>Bacillati</taxon>
        <taxon>Bacillota</taxon>
        <taxon>Bacilli</taxon>
        <taxon>Bacillales</taxon>
        <taxon>Paenibacillaceae</taxon>
        <taxon>Xylanibacillus</taxon>
    </lineage>
</organism>
<accession>A0A8J4LZY2</accession>
<keyword evidence="1" id="KW-0472">Membrane</keyword>
<feature type="transmembrane region" description="Helical" evidence="1">
    <location>
        <begin position="59"/>
        <end position="75"/>
    </location>
</feature>
<dbReference type="InterPro" id="IPR019074">
    <property type="entry name" value="YabQ"/>
</dbReference>
<gene>
    <name evidence="2" type="ORF">XYCOK13_01140</name>
</gene>
<protein>
    <recommendedName>
        <fullName evidence="4">Spore cortex biosynthesis protein YabQ</fullName>
    </recommendedName>
</protein>
<keyword evidence="1" id="KW-0812">Transmembrane</keyword>
<keyword evidence="1" id="KW-1133">Transmembrane helix</keyword>